<dbReference type="SMART" id="SM00656">
    <property type="entry name" value="Amb_all"/>
    <property type="match status" value="1"/>
</dbReference>
<dbReference type="Gene3D" id="2.160.20.10">
    <property type="entry name" value="Single-stranded right-handed beta-helix, Pectin lyase-like"/>
    <property type="match status" value="1"/>
</dbReference>
<dbReference type="EC" id="4.2.2.2" evidence="3 8"/>
<dbReference type="OMA" id="RCRCEPR"/>
<evidence type="ECO:0000256" key="5">
    <source>
        <dbReference type="ARBA" id="ARBA00022729"/>
    </source>
</evidence>
<keyword evidence="7 8" id="KW-0456">Lyase</keyword>
<dbReference type="Proteomes" id="UP000006591">
    <property type="component" value="Chromosome 8"/>
</dbReference>
<reference evidence="11" key="2">
    <citation type="submission" date="2018-04" db="EMBL/GenBank/DDBJ databases">
        <title>OnivRS2 (Oryza nivara Reference Sequence Version 2).</title>
        <authorList>
            <person name="Zhang J."/>
            <person name="Kudrna D."/>
            <person name="Lee S."/>
            <person name="Talag J."/>
            <person name="Rajasekar S."/>
            <person name="Welchert J."/>
            <person name="Hsing Y.-I."/>
            <person name="Wing R.A."/>
        </authorList>
    </citation>
    <scope>NUCLEOTIDE SEQUENCE [LARGE SCALE GENOMIC DNA]</scope>
    <source>
        <strain evidence="11">SL10</strain>
    </source>
</reference>
<dbReference type="InterPro" id="IPR012334">
    <property type="entry name" value="Pectin_lyas_fold"/>
</dbReference>
<dbReference type="STRING" id="4536.A0A0E0I9R0"/>
<dbReference type="InterPro" id="IPR018082">
    <property type="entry name" value="AmbAllergen"/>
</dbReference>
<dbReference type="GO" id="GO:0046872">
    <property type="term" value="F:metal ion binding"/>
    <property type="evidence" value="ECO:0007669"/>
    <property type="project" value="UniProtKB-KW"/>
</dbReference>
<protein>
    <recommendedName>
        <fullName evidence="3 8">Pectate lyase</fullName>
        <ecNumber evidence="3 8">4.2.2.2</ecNumber>
    </recommendedName>
</protein>
<reference evidence="11" key="1">
    <citation type="submission" date="2015-04" db="UniProtKB">
        <authorList>
            <consortium name="EnsemblPlants"/>
        </authorList>
    </citation>
    <scope>IDENTIFICATION</scope>
    <source>
        <strain evidence="11">SL10</strain>
    </source>
</reference>
<name>A0A0E0I9R0_ORYNI</name>
<evidence type="ECO:0000256" key="2">
    <source>
        <dbReference type="ARBA" id="ARBA00005220"/>
    </source>
</evidence>
<dbReference type="InterPro" id="IPR045032">
    <property type="entry name" value="PEL"/>
</dbReference>
<evidence type="ECO:0000313" key="11">
    <source>
        <dbReference type="EnsemblPlants" id="ONIVA08G09890.1"/>
    </source>
</evidence>
<sequence length="648" mass="70493">MANRNVPMLLPLAVLFLLGSGGVATAANVIDRCWRGQRNWAADRQRLAVCSVGFAGKMRQNRGAGVVAYTVTDPSDDPVRPRPGTLRYGATVLPAKVWITFARDMRIRLAQPLYVKNFTTIDGRGADVHVAGGAGIVLYHARDVIVHGLHVHDCRAQPPGRVVVPGGAVQPSGSGDGDAIRLVASSKVWIDHNTLSRCEDGLLDVTVGSTDVTVSNNWFHDHDKVMLLGHDDGFTTDRRMRVTVAFNRFGPNVNQRMPRIRHGYAHVVNNLYDGWRDYAIGGSMGPSVKSQGNLFAASGGAGDNKKVTRRMPAVARGGGGGGKDQWHLHSVGDAFENGAFFRQVGNRVRPNYNQHQAFSAASAGDVRALTGGVLPAGINMSSFLKFSLSLISIALSSCSRWQQELGPAYLSTKAVAVGTSGLFIEGASATSDRRLRCRRVGGSDPRLRCWCLTPLPPLPPPRTPAFAAAASHAVARLGASRAPAPPRTAASGDGASDPRLRCRCEPRGCSSWINSRLFNKPHLDGVNEFMKFVLERFDENAEILCPCRWCLNGIHRQKGHVEDHLYIYGMASTYTRWIYHGEQSDAGINENEDHLDEHTSFSEDVGINEDEEENPPDRIPDMVDELYIAEGQDGGKSMFAAILDEMKQ</sequence>
<comment type="cofactor">
    <cofactor evidence="8">
        <name>Ca(2+)</name>
        <dbReference type="ChEBI" id="CHEBI:29108"/>
    </cofactor>
    <text evidence="8">Binds 1 Ca(2+) ion. Required for its activity.</text>
</comment>
<evidence type="ECO:0000256" key="9">
    <source>
        <dbReference type="SAM" id="MobiDB-lite"/>
    </source>
</evidence>
<feature type="region of interest" description="Disordered" evidence="9">
    <location>
        <begin position="597"/>
        <end position="619"/>
    </location>
</feature>
<evidence type="ECO:0000256" key="6">
    <source>
        <dbReference type="ARBA" id="ARBA00022837"/>
    </source>
</evidence>
<dbReference type="Pfam" id="PF00544">
    <property type="entry name" value="Pectate_lyase_4"/>
    <property type="match status" value="1"/>
</dbReference>
<dbReference type="HOGENOM" id="CLU_422996_0_0_1"/>
<dbReference type="UniPathway" id="UPA00545">
    <property type="reaction ID" value="UER00824"/>
</dbReference>
<evidence type="ECO:0000259" key="10">
    <source>
        <dbReference type="SMART" id="SM00656"/>
    </source>
</evidence>
<evidence type="ECO:0000256" key="1">
    <source>
        <dbReference type="ARBA" id="ARBA00000695"/>
    </source>
</evidence>
<feature type="chain" id="PRO_5005115919" description="Pectate lyase" evidence="8">
    <location>
        <begin position="27"/>
        <end position="648"/>
    </location>
</feature>
<comment type="similarity">
    <text evidence="8">Belongs to the polysaccharide lyase 1 family.</text>
</comment>
<evidence type="ECO:0000256" key="4">
    <source>
        <dbReference type="ARBA" id="ARBA00022723"/>
    </source>
</evidence>
<dbReference type="EnsemblPlants" id="ONIVA08G09890.1">
    <property type="protein sequence ID" value="ONIVA08G09890.1"/>
    <property type="gene ID" value="ONIVA08G09890"/>
</dbReference>
<dbReference type="AlphaFoldDB" id="A0A0E0I9R0"/>
<evidence type="ECO:0000256" key="8">
    <source>
        <dbReference type="RuleBase" id="RU361123"/>
    </source>
</evidence>
<evidence type="ECO:0000256" key="7">
    <source>
        <dbReference type="ARBA" id="ARBA00023239"/>
    </source>
</evidence>
<dbReference type="Pfam" id="PF13963">
    <property type="entry name" value="Transpos_assoc"/>
    <property type="match status" value="1"/>
</dbReference>
<dbReference type="eggNOG" id="ENOG502QT22">
    <property type="taxonomic scope" value="Eukaryota"/>
</dbReference>
<evidence type="ECO:0000313" key="12">
    <source>
        <dbReference type="Proteomes" id="UP000006591"/>
    </source>
</evidence>
<dbReference type="GO" id="GO:0045490">
    <property type="term" value="P:pectin catabolic process"/>
    <property type="evidence" value="ECO:0007669"/>
    <property type="project" value="UniProtKB-UniPathway"/>
</dbReference>
<dbReference type="Gramene" id="ONIVA08G09890.1">
    <property type="protein sequence ID" value="ONIVA08G09890.1"/>
    <property type="gene ID" value="ONIVA08G09890"/>
</dbReference>
<dbReference type="PRINTS" id="PR00807">
    <property type="entry name" value="AMBALLERGEN"/>
</dbReference>
<feature type="signal peptide" evidence="8">
    <location>
        <begin position="1"/>
        <end position="26"/>
    </location>
</feature>
<feature type="domain" description="Pectate lyase" evidence="10">
    <location>
        <begin position="104"/>
        <end position="301"/>
    </location>
</feature>
<dbReference type="InterPro" id="IPR029480">
    <property type="entry name" value="Transpos_assoc"/>
</dbReference>
<keyword evidence="6 8" id="KW-0106">Calcium</keyword>
<keyword evidence="5 8" id="KW-0732">Signal</keyword>
<keyword evidence="12" id="KW-1185">Reference proteome</keyword>
<accession>A0A0E0I9R0</accession>
<comment type="pathway">
    <text evidence="2 8">Glycan metabolism; pectin degradation; 2-dehydro-3-deoxy-D-gluconate from pectin: step 2/5.</text>
</comment>
<dbReference type="InterPro" id="IPR011050">
    <property type="entry name" value="Pectin_lyase_fold/virulence"/>
</dbReference>
<dbReference type="PANTHER" id="PTHR31683">
    <property type="entry name" value="PECTATE LYASE 18-RELATED"/>
    <property type="match status" value="1"/>
</dbReference>
<dbReference type="SUPFAM" id="SSF51126">
    <property type="entry name" value="Pectin lyase-like"/>
    <property type="match status" value="1"/>
</dbReference>
<dbReference type="InterPro" id="IPR002022">
    <property type="entry name" value="Pec_lyase"/>
</dbReference>
<dbReference type="PANTHER" id="PTHR31683:SF74">
    <property type="entry name" value="PECTATE LYASE"/>
    <property type="match status" value="1"/>
</dbReference>
<evidence type="ECO:0000256" key="3">
    <source>
        <dbReference type="ARBA" id="ARBA00012272"/>
    </source>
</evidence>
<comment type="catalytic activity">
    <reaction evidence="1 8">
        <text>Eliminative cleavage of (1-&gt;4)-alpha-D-galacturonan to give oligosaccharides with 4-deoxy-alpha-D-galact-4-enuronosyl groups at their non-reducing ends.</text>
        <dbReference type="EC" id="4.2.2.2"/>
    </reaction>
</comment>
<keyword evidence="4 8" id="KW-0479">Metal-binding</keyword>
<proteinExistence type="inferred from homology"/>
<organism evidence="11">
    <name type="scientific">Oryza nivara</name>
    <name type="common">Indian wild rice</name>
    <name type="synonym">Oryza sativa f. spontanea</name>
    <dbReference type="NCBI Taxonomy" id="4536"/>
    <lineage>
        <taxon>Eukaryota</taxon>
        <taxon>Viridiplantae</taxon>
        <taxon>Streptophyta</taxon>
        <taxon>Embryophyta</taxon>
        <taxon>Tracheophyta</taxon>
        <taxon>Spermatophyta</taxon>
        <taxon>Magnoliopsida</taxon>
        <taxon>Liliopsida</taxon>
        <taxon>Poales</taxon>
        <taxon>Poaceae</taxon>
        <taxon>BOP clade</taxon>
        <taxon>Oryzoideae</taxon>
        <taxon>Oryzeae</taxon>
        <taxon>Oryzinae</taxon>
        <taxon>Oryza</taxon>
    </lineage>
</organism>
<dbReference type="GO" id="GO:0030570">
    <property type="term" value="F:pectate lyase activity"/>
    <property type="evidence" value="ECO:0007669"/>
    <property type="project" value="UniProtKB-EC"/>
</dbReference>